<evidence type="ECO:0000313" key="2">
    <source>
        <dbReference type="Proteomes" id="UP001218218"/>
    </source>
</evidence>
<keyword evidence="2" id="KW-1185">Reference proteome</keyword>
<gene>
    <name evidence="1" type="ORF">DFH08DRAFT_811568</name>
</gene>
<protein>
    <submittedName>
        <fullName evidence="1">Uncharacterized protein</fullName>
    </submittedName>
</protein>
<reference evidence="1" key="1">
    <citation type="submission" date="2023-03" db="EMBL/GenBank/DDBJ databases">
        <title>Massive genome expansion in bonnet fungi (Mycena s.s.) driven by repeated elements and novel gene families across ecological guilds.</title>
        <authorList>
            <consortium name="Lawrence Berkeley National Laboratory"/>
            <person name="Harder C.B."/>
            <person name="Miyauchi S."/>
            <person name="Viragh M."/>
            <person name="Kuo A."/>
            <person name="Thoen E."/>
            <person name="Andreopoulos B."/>
            <person name="Lu D."/>
            <person name="Skrede I."/>
            <person name="Drula E."/>
            <person name="Henrissat B."/>
            <person name="Morin E."/>
            <person name="Kohler A."/>
            <person name="Barry K."/>
            <person name="LaButti K."/>
            <person name="Morin E."/>
            <person name="Salamov A."/>
            <person name="Lipzen A."/>
            <person name="Mereny Z."/>
            <person name="Hegedus B."/>
            <person name="Baldrian P."/>
            <person name="Stursova M."/>
            <person name="Weitz H."/>
            <person name="Taylor A."/>
            <person name="Grigoriev I.V."/>
            <person name="Nagy L.G."/>
            <person name="Martin F."/>
            <person name="Kauserud H."/>
        </authorList>
    </citation>
    <scope>NUCLEOTIDE SEQUENCE</scope>
    <source>
        <strain evidence="1">CBHHK002</strain>
    </source>
</reference>
<proteinExistence type="predicted"/>
<dbReference type="AlphaFoldDB" id="A0AAD7ENU6"/>
<dbReference type="SUPFAM" id="SSF52047">
    <property type="entry name" value="RNI-like"/>
    <property type="match status" value="1"/>
</dbReference>
<dbReference type="EMBL" id="JARIHO010000025">
    <property type="protein sequence ID" value="KAJ7342485.1"/>
    <property type="molecule type" value="Genomic_DNA"/>
</dbReference>
<dbReference type="InterPro" id="IPR032675">
    <property type="entry name" value="LRR_dom_sf"/>
</dbReference>
<sequence>MAVLSTSVAGIHSLRRFSFTQCFVRLGDVEPVFKALCQHCPNLRELDITCEDVGPDFNSVIGHVWELRNLTRVSITVTRDPGIKGRPRVYLAQTFEMLSVCPHLQNLRIASEMRGPAADMSDLLASRSWPDPRRLMIEGDFNILAPASARLEVLSLPKSLQLPERPNLCWLYALDFSTVIPADLPQLEYAVAWNAHWDGVMSVLCALPTLRGATLAYGELQQDRILSSPALRRVYRNVHVSGGPYLS</sequence>
<name>A0AAD7ENU6_9AGAR</name>
<dbReference type="Proteomes" id="UP001218218">
    <property type="component" value="Unassembled WGS sequence"/>
</dbReference>
<dbReference type="Gene3D" id="3.80.10.10">
    <property type="entry name" value="Ribonuclease Inhibitor"/>
    <property type="match status" value="1"/>
</dbReference>
<accession>A0AAD7ENU6</accession>
<comment type="caution">
    <text evidence="1">The sequence shown here is derived from an EMBL/GenBank/DDBJ whole genome shotgun (WGS) entry which is preliminary data.</text>
</comment>
<organism evidence="1 2">
    <name type="scientific">Mycena albidolilacea</name>
    <dbReference type="NCBI Taxonomy" id="1033008"/>
    <lineage>
        <taxon>Eukaryota</taxon>
        <taxon>Fungi</taxon>
        <taxon>Dikarya</taxon>
        <taxon>Basidiomycota</taxon>
        <taxon>Agaricomycotina</taxon>
        <taxon>Agaricomycetes</taxon>
        <taxon>Agaricomycetidae</taxon>
        <taxon>Agaricales</taxon>
        <taxon>Marasmiineae</taxon>
        <taxon>Mycenaceae</taxon>
        <taxon>Mycena</taxon>
    </lineage>
</organism>
<evidence type="ECO:0000313" key="1">
    <source>
        <dbReference type="EMBL" id="KAJ7342485.1"/>
    </source>
</evidence>